<accession>A0A7C8UV98</accession>
<keyword evidence="2" id="KW-0812">Transmembrane</keyword>
<comment type="caution">
    <text evidence="3">The sequence shown here is derived from an EMBL/GenBank/DDBJ whole genome shotgun (WGS) entry which is preliminary data.</text>
</comment>
<reference evidence="3 4" key="1">
    <citation type="submission" date="2019-06" db="EMBL/GenBank/DDBJ databases">
        <authorList>
            <person name="Palmer J.M."/>
        </authorList>
    </citation>
    <scope>NUCLEOTIDE SEQUENCE [LARGE SCALE GENOMIC DNA]</scope>
    <source>
        <strain evidence="3 4">TWF191</strain>
    </source>
</reference>
<evidence type="ECO:0000313" key="3">
    <source>
        <dbReference type="EMBL" id="KAF3228309.1"/>
    </source>
</evidence>
<feature type="compositionally biased region" description="Basic and acidic residues" evidence="1">
    <location>
        <begin position="1"/>
        <end position="14"/>
    </location>
</feature>
<keyword evidence="2" id="KW-0472">Membrane</keyword>
<dbReference type="PANTHER" id="PTHR42085:SF2">
    <property type="entry name" value="F-BOX DOMAIN-CONTAINING PROTEIN"/>
    <property type="match status" value="1"/>
</dbReference>
<dbReference type="AlphaFoldDB" id="A0A7C8UV98"/>
<evidence type="ECO:0000256" key="1">
    <source>
        <dbReference type="SAM" id="MobiDB-lite"/>
    </source>
</evidence>
<keyword evidence="2" id="KW-1133">Transmembrane helix</keyword>
<name>A0A7C8UV98_ORBOL</name>
<protein>
    <submittedName>
        <fullName evidence="3">Uncharacterized protein</fullName>
    </submittedName>
</protein>
<evidence type="ECO:0000256" key="2">
    <source>
        <dbReference type="SAM" id="Phobius"/>
    </source>
</evidence>
<organism evidence="3 4">
    <name type="scientific">Orbilia oligospora</name>
    <name type="common">Nematode-trapping fungus</name>
    <name type="synonym">Arthrobotrys oligospora</name>
    <dbReference type="NCBI Taxonomy" id="2813651"/>
    <lineage>
        <taxon>Eukaryota</taxon>
        <taxon>Fungi</taxon>
        <taxon>Dikarya</taxon>
        <taxon>Ascomycota</taxon>
        <taxon>Pezizomycotina</taxon>
        <taxon>Orbiliomycetes</taxon>
        <taxon>Orbiliales</taxon>
        <taxon>Orbiliaceae</taxon>
        <taxon>Orbilia</taxon>
    </lineage>
</organism>
<dbReference type="InterPro" id="IPR038883">
    <property type="entry name" value="AN11006-like"/>
</dbReference>
<evidence type="ECO:0000313" key="4">
    <source>
        <dbReference type="Proteomes" id="UP000483672"/>
    </source>
</evidence>
<gene>
    <name evidence="3" type="ORF">TWF191_002812</name>
</gene>
<dbReference type="EMBL" id="WIPF01000016">
    <property type="protein sequence ID" value="KAF3228309.1"/>
    <property type="molecule type" value="Genomic_DNA"/>
</dbReference>
<proteinExistence type="predicted"/>
<feature type="region of interest" description="Disordered" evidence="1">
    <location>
        <begin position="1"/>
        <end position="20"/>
    </location>
</feature>
<sequence>MTSKAETDVREKKNPNSSNKNYTKRAPTIFIRSDLLFLWFSVYNMASFLSLPRHIRDKIYAQVVLFDEPILTQEAIDDICGRKSPTAHNFATPSTVDLSIFRVNKQIHEEASFIFYTQNVFSIKVVTEAYESYNQRKQCFRARWTTPWEDIAYEFTEEGGIGHFCPGDYGGNLGNEILQKDVKTYIYPSVRYRHLLRNVRIEIVDTCFMEYCTQQVPIKRQSSVGKRKTLYTLLRKPTFRKTNPGRIPLKTIFMPLACRLRCLLAACSTNVNIAITVSTTMLDNFDELSTRAYKDLVELASPFTKGYKTGNVDLHIQYEEDYELDPKYEGLKTKVLKTCNRDAKIDGPEGQKFENVDVELMLHWRLLKGRLVIR</sequence>
<dbReference type="PANTHER" id="PTHR42085">
    <property type="entry name" value="F-BOX DOMAIN-CONTAINING PROTEIN"/>
    <property type="match status" value="1"/>
</dbReference>
<feature type="transmembrane region" description="Helical" evidence="2">
    <location>
        <begin position="29"/>
        <end position="51"/>
    </location>
</feature>
<dbReference type="Proteomes" id="UP000483672">
    <property type="component" value="Unassembled WGS sequence"/>
</dbReference>